<organism evidence="1">
    <name type="scientific">Anguilla anguilla</name>
    <name type="common">European freshwater eel</name>
    <name type="synonym">Muraena anguilla</name>
    <dbReference type="NCBI Taxonomy" id="7936"/>
    <lineage>
        <taxon>Eukaryota</taxon>
        <taxon>Metazoa</taxon>
        <taxon>Chordata</taxon>
        <taxon>Craniata</taxon>
        <taxon>Vertebrata</taxon>
        <taxon>Euteleostomi</taxon>
        <taxon>Actinopterygii</taxon>
        <taxon>Neopterygii</taxon>
        <taxon>Teleostei</taxon>
        <taxon>Anguilliformes</taxon>
        <taxon>Anguillidae</taxon>
        <taxon>Anguilla</taxon>
    </lineage>
</organism>
<sequence length="17" mass="1967">MSFHSYLPASKNHIMFG</sequence>
<evidence type="ECO:0000313" key="1">
    <source>
        <dbReference type="EMBL" id="JAH84182.1"/>
    </source>
</evidence>
<reference evidence="1" key="2">
    <citation type="journal article" date="2015" name="Fish Shellfish Immunol.">
        <title>Early steps in the European eel (Anguilla anguilla)-Vibrio vulnificus interaction in the gills: Role of the RtxA13 toxin.</title>
        <authorList>
            <person name="Callol A."/>
            <person name="Pajuelo D."/>
            <person name="Ebbesson L."/>
            <person name="Teles M."/>
            <person name="MacKenzie S."/>
            <person name="Amaro C."/>
        </authorList>
    </citation>
    <scope>NUCLEOTIDE SEQUENCE</scope>
</reference>
<dbReference type="AlphaFoldDB" id="A0A0E9W1D3"/>
<protein>
    <submittedName>
        <fullName evidence="1">Uncharacterized protein</fullName>
    </submittedName>
</protein>
<dbReference type="EMBL" id="GBXM01024395">
    <property type="protein sequence ID" value="JAH84182.1"/>
    <property type="molecule type" value="Transcribed_RNA"/>
</dbReference>
<reference evidence="1" key="1">
    <citation type="submission" date="2014-11" db="EMBL/GenBank/DDBJ databases">
        <authorList>
            <person name="Amaro Gonzalez C."/>
        </authorList>
    </citation>
    <scope>NUCLEOTIDE SEQUENCE</scope>
</reference>
<accession>A0A0E9W1D3</accession>
<proteinExistence type="predicted"/>
<name>A0A0E9W1D3_ANGAN</name>